<keyword evidence="2 4" id="KW-0808">Transferase</keyword>
<dbReference type="Gene3D" id="3.40.50.150">
    <property type="entry name" value="Vaccinia Virus protein VP39"/>
    <property type="match status" value="1"/>
</dbReference>
<feature type="binding site" evidence="4">
    <location>
        <position position="140"/>
    </location>
    <ligand>
        <name>S-adenosyl-L-methionine</name>
        <dbReference type="ChEBI" id="CHEBI:59789"/>
    </ligand>
</feature>
<dbReference type="InterPro" id="IPR002052">
    <property type="entry name" value="DNA_methylase_N6_adenine_CS"/>
</dbReference>
<dbReference type="Proteomes" id="UP000277498">
    <property type="component" value="Unassembled WGS sequence"/>
</dbReference>
<feature type="binding site" evidence="4">
    <location>
        <begin position="188"/>
        <end position="191"/>
    </location>
    <ligand>
        <name>substrate</name>
    </ligand>
</feature>
<evidence type="ECO:0000313" key="7">
    <source>
        <dbReference type="EMBL" id="VDC30154.1"/>
    </source>
</evidence>
<comment type="catalytic activity">
    <reaction evidence="4">
        <text>L-glutaminyl-[peptide chain release factor] + S-adenosyl-L-methionine = N(5)-methyl-L-glutaminyl-[peptide chain release factor] + S-adenosyl-L-homocysteine + H(+)</text>
        <dbReference type="Rhea" id="RHEA:42896"/>
        <dbReference type="Rhea" id="RHEA-COMP:10271"/>
        <dbReference type="Rhea" id="RHEA-COMP:10272"/>
        <dbReference type="ChEBI" id="CHEBI:15378"/>
        <dbReference type="ChEBI" id="CHEBI:30011"/>
        <dbReference type="ChEBI" id="CHEBI:57856"/>
        <dbReference type="ChEBI" id="CHEBI:59789"/>
        <dbReference type="ChEBI" id="CHEBI:61891"/>
        <dbReference type="EC" id="2.1.1.297"/>
    </reaction>
</comment>
<dbReference type="InterPro" id="IPR040758">
    <property type="entry name" value="PrmC_N"/>
</dbReference>
<dbReference type="RefSeq" id="WP_124087201.1">
    <property type="nucleotide sequence ID" value="NZ_UXAW01000075.1"/>
</dbReference>
<name>A0A3P5X723_9RHOB</name>
<evidence type="ECO:0000259" key="5">
    <source>
        <dbReference type="Pfam" id="PF13847"/>
    </source>
</evidence>
<dbReference type="PANTHER" id="PTHR18895:SF74">
    <property type="entry name" value="MTRF1L RELEASE FACTOR GLUTAMINE METHYLTRANSFERASE"/>
    <property type="match status" value="1"/>
</dbReference>
<dbReference type="PROSITE" id="PS00092">
    <property type="entry name" value="N6_MTASE"/>
    <property type="match status" value="1"/>
</dbReference>
<comment type="function">
    <text evidence="4">Methylates the class 1 translation termination release factors RF1/PrfA and RF2/PrfB on the glutamine residue of the universally conserved GGQ motif.</text>
</comment>
<evidence type="ECO:0000256" key="3">
    <source>
        <dbReference type="ARBA" id="ARBA00022691"/>
    </source>
</evidence>
<dbReference type="NCBIfam" id="TIGR03534">
    <property type="entry name" value="RF_mod_PrmC"/>
    <property type="match status" value="1"/>
</dbReference>
<evidence type="ECO:0000256" key="2">
    <source>
        <dbReference type="ARBA" id="ARBA00022679"/>
    </source>
</evidence>
<dbReference type="InterPro" id="IPR050320">
    <property type="entry name" value="N5-glutamine_MTase"/>
</dbReference>
<proteinExistence type="inferred from homology"/>
<dbReference type="HAMAP" id="MF_02126">
    <property type="entry name" value="RF_methyltr_PrmC"/>
    <property type="match status" value="1"/>
</dbReference>
<dbReference type="PANTHER" id="PTHR18895">
    <property type="entry name" value="HEMK METHYLTRANSFERASE"/>
    <property type="match status" value="1"/>
</dbReference>
<keyword evidence="3 4" id="KW-0949">S-adenosyl-L-methionine</keyword>
<dbReference type="GO" id="GO:0003676">
    <property type="term" value="F:nucleic acid binding"/>
    <property type="evidence" value="ECO:0007669"/>
    <property type="project" value="InterPro"/>
</dbReference>
<dbReference type="AlphaFoldDB" id="A0A3P5X723"/>
<dbReference type="InterPro" id="IPR029063">
    <property type="entry name" value="SAM-dependent_MTases_sf"/>
</dbReference>
<keyword evidence="8" id="KW-1185">Reference proteome</keyword>
<dbReference type="InterPro" id="IPR004556">
    <property type="entry name" value="HemK-like"/>
</dbReference>
<keyword evidence="1 4" id="KW-0489">Methyltransferase</keyword>
<feature type="binding site" evidence="4">
    <location>
        <begin position="117"/>
        <end position="121"/>
    </location>
    <ligand>
        <name>S-adenosyl-L-methionine</name>
        <dbReference type="ChEBI" id="CHEBI:59789"/>
    </ligand>
</feature>
<feature type="binding site" evidence="4">
    <location>
        <position position="169"/>
    </location>
    <ligand>
        <name>S-adenosyl-L-methionine</name>
        <dbReference type="ChEBI" id="CHEBI:59789"/>
    </ligand>
</feature>
<dbReference type="OrthoDB" id="9800643at2"/>
<evidence type="ECO:0000313" key="8">
    <source>
        <dbReference type="Proteomes" id="UP000277498"/>
    </source>
</evidence>
<accession>A0A3P5X723</accession>
<dbReference type="Gene3D" id="1.10.8.10">
    <property type="entry name" value="DNA helicase RuvA subunit, C-terminal domain"/>
    <property type="match status" value="1"/>
</dbReference>
<protein>
    <recommendedName>
        <fullName evidence="4">Release factor glutamine methyltransferase</fullName>
        <shortName evidence="4">RF MTase</shortName>
        <ecNumber evidence="4">2.1.1.297</ecNumber>
    </recommendedName>
    <alternativeName>
        <fullName evidence="4">N5-glutamine methyltransferase PrmC</fullName>
    </alternativeName>
    <alternativeName>
        <fullName evidence="4">Protein-(glutamine-N5) MTase PrmC</fullName>
    </alternativeName>
    <alternativeName>
        <fullName evidence="4">Protein-glutamine N-methyltransferase PrmC</fullName>
    </alternativeName>
</protein>
<dbReference type="NCBIfam" id="TIGR00536">
    <property type="entry name" value="hemK_fam"/>
    <property type="match status" value="1"/>
</dbReference>
<evidence type="ECO:0000259" key="6">
    <source>
        <dbReference type="Pfam" id="PF17827"/>
    </source>
</evidence>
<dbReference type="SUPFAM" id="SSF53335">
    <property type="entry name" value="S-adenosyl-L-methionine-dependent methyltransferases"/>
    <property type="match status" value="1"/>
</dbReference>
<dbReference type="EC" id="2.1.1.297" evidence="4"/>
<dbReference type="Pfam" id="PF17827">
    <property type="entry name" value="PrmC_N"/>
    <property type="match status" value="1"/>
</dbReference>
<dbReference type="EMBL" id="UXAW01000075">
    <property type="protein sequence ID" value="VDC30154.1"/>
    <property type="molecule type" value="Genomic_DNA"/>
</dbReference>
<reference evidence="7 8" key="1">
    <citation type="submission" date="2018-11" db="EMBL/GenBank/DDBJ databases">
        <authorList>
            <person name="Criscuolo A."/>
        </authorList>
    </citation>
    <scope>NUCLEOTIDE SEQUENCE [LARGE SCALE GENOMIC DNA]</scope>
    <source>
        <strain evidence="7">ACIP111625</strain>
    </source>
</reference>
<dbReference type="GO" id="GO:0032259">
    <property type="term" value="P:methylation"/>
    <property type="evidence" value="ECO:0007669"/>
    <property type="project" value="UniProtKB-KW"/>
</dbReference>
<comment type="similarity">
    <text evidence="4">Belongs to the protein N5-glutamine methyltransferase family. PrmC subfamily.</text>
</comment>
<feature type="domain" description="Methyltransferase" evidence="5">
    <location>
        <begin position="112"/>
        <end position="242"/>
    </location>
</feature>
<dbReference type="Pfam" id="PF13847">
    <property type="entry name" value="Methyltransf_31"/>
    <property type="match status" value="1"/>
</dbReference>
<gene>
    <name evidence="4 7" type="primary">prmC</name>
    <name evidence="7" type="ORF">XINFAN_02454</name>
</gene>
<dbReference type="GO" id="GO:0102559">
    <property type="term" value="F:peptide chain release factor N(5)-glutamine methyltransferase activity"/>
    <property type="evidence" value="ECO:0007669"/>
    <property type="project" value="UniProtKB-EC"/>
</dbReference>
<organism evidence="7 8">
    <name type="scientific">Pseudogemmobacter humi</name>
    <dbReference type="NCBI Taxonomy" id="2483812"/>
    <lineage>
        <taxon>Bacteria</taxon>
        <taxon>Pseudomonadati</taxon>
        <taxon>Pseudomonadota</taxon>
        <taxon>Alphaproteobacteria</taxon>
        <taxon>Rhodobacterales</taxon>
        <taxon>Paracoccaceae</taxon>
        <taxon>Pseudogemmobacter</taxon>
    </lineage>
</organism>
<feature type="binding site" evidence="4">
    <location>
        <position position="188"/>
    </location>
    <ligand>
        <name>S-adenosyl-L-methionine</name>
        <dbReference type="ChEBI" id="CHEBI:59789"/>
    </ligand>
</feature>
<dbReference type="CDD" id="cd02440">
    <property type="entry name" value="AdoMet_MTases"/>
    <property type="match status" value="1"/>
</dbReference>
<evidence type="ECO:0000256" key="1">
    <source>
        <dbReference type="ARBA" id="ARBA00022603"/>
    </source>
</evidence>
<feature type="domain" description="Release factor glutamine methyltransferase N-terminal" evidence="6">
    <location>
        <begin position="7"/>
        <end position="76"/>
    </location>
</feature>
<dbReference type="InterPro" id="IPR025714">
    <property type="entry name" value="Methyltranfer_dom"/>
</dbReference>
<dbReference type="InterPro" id="IPR019874">
    <property type="entry name" value="RF_methyltr_PrmC"/>
</dbReference>
<sequence length="283" mass="30063">MSTAQAALIGAVARLRAAGVEDPARDARLLLAHALGLDPARLSLVIRDPLGPDAAQRFEAAIAARALRKPVSKITGTRLFHGLSFRVTPEVLDPRPETETLVEEALREPFARILDLGTGSGCILLSCLHGMPGAMGLGADYSGAALGLADENAVALGLSERVDFCRCDWTDGDWWDGGRGYFDLVVSNPPYIAADEMAGLAPEVLDWDPQIALTPGGDGLDAYRAICRELPRMLAPGGRILFEIGPTQGAAVSALLAEQGIRDIRILPDLDTRDRVVAGRRPA</sequence>
<evidence type="ECO:0000256" key="4">
    <source>
        <dbReference type="HAMAP-Rule" id="MF_02126"/>
    </source>
</evidence>